<dbReference type="InterPro" id="IPR002528">
    <property type="entry name" value="MATE_fam"/>
</dbReference>
<comment type="similarity">
    <text evidence="2">Belongs to the multi antimicrobial extrusion (MATE) (TC 2.A.66.1) family. MepA subfamily.</text>
</comment>
<keyword evidence="7 13" id="KW-0812">Transmembrane</keyword>
<dbReference type="CDD" id="cd13143">
    <property type="entry name" value="MATE_MepA_like"/>
    <property type="match status" value="1"/>
</dbReference>
<evidence type="ECO:0000256" key="1">
    <source>
        <dbReference type="ARBA" id="ARBA00004651"/>
    </source>
</evidence>
<feature type="transmembrane region" description="Helical" evidence="13">
    <location>
        <begin position="358"/>
        <end position="380"/>
    </location>
</feature>
<keyword evidence="6" id="KW-1003">Cell membrane</keyword>
<keyword evidence="11" id="KW-0046">Antibiotic resistance</keyword>
<evidence type="ECO:0000256" key="5">
    <source>
        <dbReference type="ARBA" id="ARBA00022449"/>
    </source>
</evidence>
<keyword evidence="10 13" id="KW-0472">Membrane</keyword>
<dbReference type="EMBL" id="JBHUOZ010000001">
    <property type="protein sequence ID" value="MFD2918911.1"/>
    <property type="molecule type" value="Genomic_DNA"/>
</dbReference>
<evidence type="ECO:0000256" key="2">
    <source>
        <dbReference type="ARBA" id="ARBA00008417"/>
    </source>
</evidence>
<name>A0ABW6A211_9BACT</name>
<evidence type="ECO:0000256" key="3">
    <source>
        <dbReference type="ARBA" id="ARBA00022106"/>
    </source>
</evidence>
<gene>
    <name evidence="14" type="ORF">ACFS6H_04255</name>
</gene>
<comment type="subcellular location">
    <subcellularLocation>
        <location evidence="1">Cell membrane</location>
        <topology evidence="1">Multi-pass membrane protein</topology>
    </subcellularLocation>
</comment>
<accession>A0ABW6A211</accession>
<keyword evidence="5" id="KW-0050">Antiport</keyword>
<feature type="transmembrane region" description="Helical" evidence="13">
    <location>
        <begin position="275"/>
        <end position="294"/>
    </location>
</feature>
<evidence type="ECO:0000313" key="14">
    <source>
        <dbReference type="EMBL" id="MFD2918911.1"/>
    </source>
</evidence>
<keyword evidence="15" id="KW-1185">Reference proteome</keyword>
<feature type="transmembrane region" description="Helical" evidence="13">
    <location>
        <begin position="315"/>
        <end position="338"/>
    </location>
</feature>
<protein>
    <recommendedName>
        <fullName evidence="3">Multidrug export protein MepA</fullName>
    </recommendedName>
    <alternativeName>
        <fullName evidence="12">Multidrug-efflux transporter</fullName>
    </alternativeName>
</protein>
<evidence type="ECO:0000256" key="9">
    <source>
        <dbReference type="ARBA" id="ARBA00023065"/>
    </source>
</evidence>
<dbReference type="RefSeq" id="WP_386095553.1">
    <property type="nucleotide sequence ID" value="NZ_JBHUOZ010000001.1"/>
</dbReference>
<feature type="transmembrane region" description="Helical" evidence="13">
    <location>
        <begin position="54"/>
        <end position="73"/>
    </location>
</feature>
<evidence type="ECO:0000256" key="10">
    <source>
        <dbReference type="ARBA" id="ARBA00023136"/>
    </source>
</evidence>
<evidence type="ECO:0000256" key="13">
    <source>
        <dbReference type="SAM" id="Phobius"/>
    </source>
</evidence>
<feature type="transmembrane region" description="Helical" evidence="13">
    <location>
        <begin position="195"/>
        <end position="215"/>
    </location>
</feature>
<keyword evidence="9" id="KW-0406">Ion transport</keyword>
<feature type="transmembrane region" description="Helical" evidence="13">
    <location>
        <begin position="169"/>
        <end position="189"/>
    </location>
</feature>
<dbReference type="PANTHER" id="PTHR43298:SF2">
    <property type="entry name" value="FMN_FAD EXPORTER YEEO-RELATED"/>
    <property type="match status" value="1"/>
</dbReference>
<dbReference type="Pfam" id="PF01554">
    <property type="entry name" value="MatE"/>
    <property type="match status" value="2"/>
</dbReference>
<dbReference type="InterPro" id="IPR050222">
    <property type="entry name" value="MATE_MdtK"/>
</dbReference>
<feature type="transmembrane region" description="Helical" evidence="13">
    <location>
        <begin position="94"/>
        <end position="117"/>
    </location>
</feature>
<evidence type="ECO:0000256" key="6">
    <source>
        <dbReference type="ARBA" id="ARBA00022475"/>
    </source>
</evidence>
<evidence type="ECO:0000256" key="4">
    <source>
        <dbReference type="ARBA" id="ARBA00022448"/>
    </source>
</evidence>
<feature type="transmembrane region" description="Helical" evidence="13">
    <location>
        <begin position="20"/>
        <end position="42"/>
    </location>
</feature>
<feature type="transmembrane region" description="Helical" evidence="13">
    <location>
        <begin position="137"/>
        <end position="157"/>
    </location>
</feature>
<keyword evidence="4" id="KW-0813">Transport</keyword>
<feature type="transmembrane region" description="Helical" evidence="13">
    <location>
        <begin position="418"/>
        <end position="439"/>
    </location>
</feature>
<dbReference type="PANTHER" id="PTHR43298">
    <property type="entry name" value="MULTIDRUG RESISTANCE PROTEIN NORM-RELATED"/>
    <property type="match status" value="1"/>
</dbReference>
<keyword evidence="8 13" id="KW-1133">Transmembrane helix</keyword>
<organism evidence="14 15">
    <name type="scientific">Terrimonas rubra</name>
    <dbReference type="NCBI Taxonomy" id="1035890"/>
    <lineage>
        <taxon>Bacteria</taxon>
        <taxon>Pseudomonadati</taxon>
        <taxon>Bacteroidota</taxon>
        <taxon>Chitinophagia</taxon>
        <taxon>Chitinophagales</taxon>
        <taxon>Chitinophagaceae</taxon>
        <taxon>Terrimonas</taxon>
    </lineage>
</organism>
<evidence type="ECO:0000256" key="12">
    <source>
        <dbReference type="ARBA" id="ARBA00031636"/>
    </source>
</evidence>
<feature type="transmembrane region" description="Helical" evidence="13">
    <location>
        <begin position="235"/>
        <end position="255"/>
    </location>
</feature>
<reference evidence="15" key="1">
    <citation type="journal article" date="2019" name="Int. J. Syst. Evol. Microbiol.">
        <title>The Global Catalogue of Microorganisms (GCM) 10K type strain sequencing project: providing services to taxonomists for standard genome sequencing and annotation.</title>
        <authorList>
            <consortium name="The Broad Institute Genomics Platform"/>
            <consortium name="The Broad Institute Genome Sequencing Center for Infectious Disease"/>
            <person name="Wu L."/>
            <person name="Ma J."/>
        </authorList>
    </citation>
    <scope>NUCLEOTIDE SEQUENCE [LARGE SCALE GENOMIC DNA]</scope>
    <source>
        <strain evidence="15">KCTC 23299</strain>
    </source>
</reference>
<dbReference type="Proteomes" id="UP001597511">
    <property type="component" value="Unassembled WGS sequence"/>
</dbReference>
<sequence>MSGKRQMILQDDLWRLMVRLSLPGIVGMLVIAVNSFVDALYVGRFVGAEALAGVSMTIPLTVLNTALLNLVAAGANSLLSRSIGSEDTATQDSVFAHILLLCIAVSVLLMVPGIFFAEEVIGITGATGRVLHHGVEYYTISQAGCFFSIFGLVSSGLIRAEGQIKRAMFISISGVLINVLLNPVFIVWLKMGVQGSAWATVLSMFFYCLLTTRYFQSGKSVVKIRLGLQIWKKQIFRDILAVGVSAMLMQLSSFIRQLFLFKAVTRYGTDTQVALFSAVYRLFTFSVIPVFGILQSLQPVVGINYGAGQQKRSRAAVAVFLTGCIVLMLVIALPSFIFPREVLSLLVPGITLNAGGLFYFRMVLIILLMAPVSSVSIVYLQATGNATWSAWLAGGRELVLFLPLVLLLPQLYGHAGVYYTLVIENFLYMLIVLMVLRYYMKNMPVLDGSSNSFTLSFRFFHLFNRKAGK</sequence>
<dbReference type="InterPro" id="IPR045070">
    <property type="entry name" value="MATE_MepA-like"/>
</dbReference>
<feature type="transmembrane region" description="Helical" evidence="13">
    <location>
        <begin position="392"/>
        <end position="412"/>
    </location>
</feature>
<evidence type="ECO:0000256" key="7">
    <source>
        <dbReference type="ARBA" id="ARBA00022692"/>
    </source>
</evidence>
<dbReference type="InterPro" id="IPR048279">
    <property type="entry name" value="MdtK-like"/>
</dbReference>
<evidence type="ECO:0000256" key="11">
    <source>
        <dbReference type="ARBA" id="ARBA00023251"/>
    </source>
</evidence>
<proteinExistence type="inferred from homology"/>
<evidence type="ECO:0000313" key="15">
    <source>
        <dbReference type="Proteomes" id="UP001597511"/>
    </source>
</evidence>
<comment type="caution">
    <text evidence="14">The sequence shown here is derived from an EMBL/GenBank/DDBJ whole genome shotgun (WGS) entry which is preliminary data.</text>
</comment>
<evidence type="ECO:0000256" key="8">
    <source>
        <dbReference type="ARBA" id="ARBA00022989"/>
    </source>
</evidence>
<dbReference type="PIRSF" id="PIRSF006603">
    <property type="entry name" value="DinF"/>
    <property type="match status" value="1"/>
</dbReference>